<dbReference type="InterPro" id="IPR043502">
    <property type="entry name" value="DNA/RNA_pol_sf"/>
</dbReference>
<gene>
    <name evidence="2" type="ORF">G3RUM_00515</name>
</gene>
<reference evidence="2 3" key="2">
    <citation type="journal article" date="2020" name="Cell Rep.">
        <title>Acquisition and Adaptation of Ultra-small Parasitic Reduced Genome Bacteria to Mammalian Hosts.</title>
        <authorList>
            <person name="McLean J.S."/>
            <person name="Bor B."/>
            <person name="Kerns K.A."/>
            <person name="Liu Q."/>
            <person name="To T.T."/>
            <person name="Solden L."/>
            <person name="Hendrickson E.L."/>
            <person name="Wrighton K."/>
            <person name="Shi W."/>
            <person name="He X."/>
        </authorList>
    </citation>
    <scope>NUCLEOTIDE SEQUENCE [LARGE SCALE GENOMIC DNA]</scope>
    <source>
        <strain evidence="2 3">TM7_G3_2_Rum_HOT_351B</strain>
    </source>
</reference>
<keyword evidence="3" id="KW-1185">Reference proteome</keyword>
<protein>
    <recommendedName>
        <fullName evidence="1">Reverse transcriptase domain-containing protein</fullName>
    </recommendedName>
</protein>
<dbReference type="PANTHER" id="PTHR34047">
    <property type="entry name" value="NUCLEAR INTRON MATURASE 1, MITOCHONDRIAL-RELATED"/>
    <property type="match status" value="1"/>
</dbReference>
<comment type="caution">
    <text evidence="2">The sequence shown here is derived from an EMBL/GenBank/DDBJ whole genome shotgun (WGS) entry which is preliminary data.</text>
</comment>
<reference evidence="2 3" key="1">
    <citation type="journal article" date="2018" name="bioRxiv">
        <title>Evidence of independent acquisition and adaption of ultra-small bacteria to human hosts across the highly diverse yet reduced genomes of the phylum Saccharibacteria.</title>
        <authorList>
            <person name="McLean J.S."/>
            <person name="Bor B."/>
            <person name="To T.T."/>
            <person name="Liu Q."/>
            <person name="Kearns K.A."/>
            <person name="Solden L.M."/>
            <person name="Wrighton K.C."/>
            <person name="He X."/>
            <person name="Shi W."/>
        </authorList>
    </citation>
    <scope>NUCLEOTIDE SEQUENCE [LARGE SCALE GENOMIC DNA]</scope>
    <source>
        <strain evidence="2 3">TM7_G3_2_Rum_HOT_351B</strain>
    </source>
</reference>
<dbReference type="InterPro" id="IPR051083">
    <property type="entry name" value="GrpII_Intron_Splice-Mob/Def"/>
</dbReference>
<dbReference type="PROSITE" id="PS50878">
    <property type="entry name" value="RT_POL"/>
    <property type="match status" value="1"/>
</dbReference>
<dbReference type="InterPro" id="IPR000477">
    <property type="entry name" value="RT_dom"/>
</dbReference>
<evidence type="ECO:0000313" key="2">
    <source>
        <dbReference type="EMBL" id="RYC74647.1"/>
    </source>
</evidence>
<dbReference type="CDD" id="cd01646">
    <property type="entry name" value="RT_Bac_retron_I"/>
    <property type="match status" value="1"/>
</dbReference>
<dbReference type="Pfam" id="PF00078">
    <property type="entry name" value="RVT_1"/>
    <property type="match status" value="1"/>
</dbReference>
<sequence>MKELRFDQDAIEWLKDFENRLQLTLYIAYLEARRGGKRSTMDEQMFELNADENLKLLRKDILAKTYRPSRSTAHIIYNPVIREIFAATFRDRVVHHLIFDTVYDWWDKRFITDAYSCRVGKGTLFGIRRLDYHIRSVSHNYAKKAYVAKLDIQGYFMSLPRQRLYEQAIWGLDQQFAGKKDTREYELMRFLWYQTIFDDPIHGVRKKGRLSGWDELPSSKSLFGQPAGKGIVIGNLTSQLLSNIYLDQLDRFVTYDLGYKHYGRYVDDFYIVASEEELPQLKKDIRAIEEFLKLRQLTLHPKKRMLTESSKGIPFLGAVVYNNHIVPGRRLKKNTKIACREVMMGIRDENSIASYLGHAKYLKSTKMLEEAFQEIGWEYNI</sequence>
<dbReference type="Proteomes" id="UP001191019">
    <property type="component" value="Unassembled WGS sequence"/>
</dbReference>
<evidence type="ECO:0000313" key="3">
    <source>
        <dbReference type="Proteomes" id="UP001191019"/>
    </source>
</evidence>
<feature type="domain" description="Reverse transcriptase" evidence="1">
    <location>
        <begin position="1"/>
        <end position="320"/>
    </location>
</feature>
<proteinExistence type="predicted"/>
<organism evidence="2 3">
    <name type="scientific">Candidatus Nanosyncoccus alces</name>
    <dbReference type="NCBI Taxonomy" id="2171997"/>
    <lineage>
        <taxon>Bacteria</taxon>
        <taxon>Candidatus Saccharimonadota</taxon>
        <taxon>Candidatus Nanosyncoccalia</taxon>
        <taxon>Candidatus Nanosyncoccales</taxon>
        <taxon>Candidatus Nanosyncoccaceae</taxon>
        <taxon>Candidatus Nanosyncoccus</taxon>
    </lineage>
</organism>
<accession>A0ABY0FLK7</accession>
<evidence type="ECO:0000259" key="1">
    <source>
        <dbReference type="PROSITE" id="PS50878"/>
    </source>
</evidence>
<dbReference type="PANTHER" id="PTHR34047:SF8">
    <property type="entry name" value="PROTEIN YKFC"/>
    <property type="match status" value="1"/>
</dbReference>
<name>A0ABY0FLK7_9BACT</name>
<dbReference type="EMBL" id="PRLM01000005">
    <property type="protein sequence ID" value="RYC74647.1"/>
    <property type="molecule type" value="Genomic_DNA"/>
</dbReference>
<dbReference type="SUPFAM" id="SSF56672">
    <property type="entry name" value="DNA/RNA polymerases"/>
    <property type="match status" value="1"/>
</dbReference>
<dbReference type="RefSeq" id="WP_129735086.1">
    <property type="nucleotide sequence ID" value="NZ_PRLM01000005.1"/>
</dbReference>